<dbReference type="EMBL" id="OW152842">
    <property type="protein sequence ID" value="CAH2065078.1"/>
    <property type="molecule type" value="Genomic_DNA"/>
</dbReference>
<protein>
    <recommendedName>
        <fullName evidence="2">Cyclin N-terminal domain-containing protein</fullName>
    </recommendedName>
</protein>
<accession>A0ABN8IS05</accession>
<dbReference type="InterPro" id="IPR006671">
    <property type="entry name" value="Cyclin_N"/>
</dbReference>
<feature type="compositionally biased region" description="Polar residues" evidence="1">
    <location>
        <begin position="93"/>
        <end position="107"/>
    </location>
</feature>
<dbReference type="Pfam" id="PF00134">
    <property type="entry name" value="Cyclin_N"/>
    <property type="match status" value="1"/>
</dbReference>
<reference evidence="3" key="1">
    <citation type="submission" date="2022-03" db="EMBL/GenBank/DDBJ databases">
        <authorList>
            <person name="Martin H S."/>
        </authorList>
    </citation>
    <scope>NUCLEOTIDE SEQUENCE</scope>
</reference>
<feature type="region of interest" description="Disordered" evidence="1">
    <location>
        <begin position="79"/>
        <end position="192"/>
    </location>
</feature>
<feature type="domain" description="Cyclin N-terminal" evidence="2">
    <location>
        <begin position="205"/>
        <end position="330"/>
    </location>
</feature>
<dbReference type="Proteomes" id="UP000837857">
    <property type="component" value="Chromosome 30"/>
</dbReference>
<sequence length="523" mass="57787">MTSDRPLRQIQALLNHRCRYLTGALSQGGWAIVFQQDIGPGNLLRVNQSSIPAIVLDILPYFHCALSILYHSTSVVLSPHPRTPPAPRGPQSGGRSALTTSVQSSGTRPRRPVARTVGSASGGIGARDERGTLRTQAHLRRALVPIHPPSESPSPAMSRAGARHPDADERQPSGSTSSSPEGHQPAGYRGDDVTEPHVLYATLNEYLQLEQKFQPRLCLPDESESGEVTIGARDGAAHVLRCLKVWFDLPADVLISAINLFDRFLTKMKVRPCHVPCITVSCMNVALDEHAENTQQPRKVSVEELVSVSQSACTWRDVARMSRVLADKLALNNARAVTPLHWLRLLRSLAANAALPAPPESELVNLLEIAICDAGCANARTSELALVIVYHQLEKQLTEWARHNEVSDDLYYLYEFASQLQAYCNMSDASLVSTRDTFRSVLSRYEARCAAPQRQRLVWRLSERTLKVLRPTDRLTSLLPTIEEQHFAVDPTPSRNRSGSESSESEETSDWPRSPVLPVYCSN</sequence>
<dbReference type="InterPro" id="IPR036915">
    <property type="entry name" value="Cyclin-like_sf"/>
</dbReference>
<evidence type="ECO:0000256" key="1">
    <source>
        <dbReference type="SAM" id="MobiDB-lite"/>
    </source>
</evidence>
<dbReference type="SUPFAM" id="SSF47954">
    <property type="entry name" value="Cyclin-like"/>
    <property type="match status" value="1"/>
</dbReference>
<feature type="non-terminal residue" evidence="3">
    <location>
        <position position="1"/>
    </location>
</feature>
<organism evidence="3 4">
    <name type="scientific">Iphiclides podalirius</name>
    <name type="common">scarce swallowtail</name>
    <dbReference type="NCBI Taxonomy" id="110791"/>
    <lineage>
        <taxon>Eukaryota</taxon>
        <taxon>Metazoa</taxon>
        <taxon>Ecdysozoa</taxon>
        <taxon>Arthropoda</taxon>
        <taxon>Hexapoda</taxon>
        <taxon>Insecta</taxon>
        <taxon>Pterygota</taxon>
        <taxon>Neoptera</taxon>
        <taxon>Endopterygota</taxon>
        <taxon>Lepidoptera</taxon>
        <taxon>Glossata</taxon>
        <taxon>Ditrysia</taxon>
        <taxon>Papilionoidea</taxon>
        <taxon>Papilionidae</taxon>
        <taxon>Papilioninae</taxon>
        <taxon>Iphiclides</taxon>
    </lineage>
</organism>
<evidence type="ECO:0000259" key="2">
    <source>
        <dbReference type="Pfam" id="PF00134"/>
    </source>
</evidence>
<feature type="compositionally biased region" description="Polar residues" evidence="1">
    <location>
        <begin position="172"/>
        <end position="181"/>
    </location>
</feature>
<name>A0ABN8IS05_9NEOP</name>
<gene>
    <name evidence="3" type="ORF">IPOD504_LOCUS13027</name>
</gene>
<keyword evidence="4" id="KW-1185">Reference proteome</keyword>
<dbReference type="Gene3D" id="1.10.472.10">
    <property type="entry name" value="Cyclin-like"/>
    <property type="match status" value="2"/>
</dbReference>
<evidence type="ECO:0000313" key="3">
    <source>
        <dbReference type="EMBL" id="CAH2065078.1"/>
    </source>
</evidence>
<evidence type="ECO:0000313" key="4">
    <source>
        <dbReference type="Proteomes" id="UP000837857"/>
    </source>
</evidence>
<proteinExistence type="predicted"/>
<feature type="region of interest" description="Disordered" evidence="1">
    <location>
        <begin position="486"/>
        <end position="523"/>
    </location>
</feature>